<dbReference type="Gene3D" id="3.30.310.70">
    <property type="entry name" value="TT1751-like domain"/>
    <property type="match status" value="1"/>
</dbReference>
<feature type="domain" description="DUF302" evidence="1">
    <location>
        <begin position="42"/>
        <end position="102"/>
    </location>
</feature>
<evidence type="ECO:0000259" key="1">
    <source>
        <dbReference type="Pfam" id="PF03625"/>
    </source>
</evidence>
<dbReference type="SUPFAM" id="SSF103247">
    <property type="entry name" value="TT1751-like"/>
    <property type="match status" value="1"/>
</dbReference>
<dbReference type="AlphaFoldDB" id="A0A6J4QZI7"/>
<dbReference type="InterPro" id="IPR005180">
    <property type="entry name" value="DUF302"/>
</dbReference>
<sequence length="135" mass="14344">MAENGDERGIVTKASPHPSVPDTLERLRSAVRERGLEEFALIDHSGGAQRVGLEMQEAKLLVFGNPRAGTPLMAASPLLALDLPLKVLVWRAGDGGVLVSYNATSYLARRHQIPQDLVGNIAGIDALVRAALGEA</sequence>
<evidence type="ECO:0000313" key="2">
    <source>
        <dbReference type="EMBL" id="CAA9459731.1"/>
    </source>
</evidence>
<protein>
    <recommendedName>
        <fullName evidence="1">DUF302 domain-containing protein</fullName>
    </recommendedName>
</protein>
<reference evidence="2" key="1">
    <citation type="submission" date="2020-02" db="EMBL/GenBank/DDBJ databases">
        <authorList>
            <person name="Meier V. D."/>
        </authorList>
    </citation>
    <scope>NUCLEOTIDE SEQUENCE</scope>
    <source>
        <strain evidence="2">AVDCRST_MAG02</strain>
    </source>
</reference>
<name>A0A6J4QZI7_9ACTN</name>
<accession>A0A6J4QZI7</accession>
<dbReference type="PANTHER" id="PTHR38342">
    <property type="entry name" value="SLR5037 PROTEIN"/>
    <property type="match status" value="1"/>
</dbReference>
<gene>
    <name evidence="2" type="ORF">AVDCRST_MAG02-2061</name>
</gene>
<dbReference type="InterPro" id="IPR035923">
    <property type="entry name" value="TT1751-like_sf"/>
</dbReference>
<dbReference type="Pfam" id="PF03625">
    <property type="entry name" value="DUF302"/>
    <property type="match status" value="1"/>
</dbReference>
<organism evidence="2">
    <name type="scientific">uncultured Rubrobacteraceae bacterium</name>
    <dbReference type="NCBI Taxonomy" id="349277"/>
    <lineage>
        <taxon>Bacteria</taxon>
        <taxon>Bacillati</taxon>
        <taxon>Actinomycetota</taxon>
        <taxon>Rubrobacteria</taxon>
        <taxon>Rubrobacterales</taxon>
        <taxon>Rubrobacteraceae</taxon>
        <taxon>environmental samples</taxon>
    </lineage>
</organism>
<proteinExistence type="predicted"/>
<dbReference type="PANTHER" id="PTHR38342:SF2">
    <property type="entry name" value="INNER MEMBRANE OR EXPORTED"/>
    <property type="match status" value="1"/>
</dbReference>
<dbReference type="EMBL" id="CADCVH010000069">
    <property type="protein sequence ID" value="CAA9459731.1"/>
    <property type="molecule type" value="Genomic_DNA"/>
</dbReference>
<dbReference type="CDD" id="cd14797">
    <property type="entry name" value="DUF302"/>
    <property type="match status" value="1"/>
</dbReference>